<feature type="transmembrane region" description="Helical" evidence="7">
    <location>
        <begin position="260"/>
        <end position="280"/>
    </location>
</feature>
<keyword evidence="10" id="KW-1185">Reference proteome</keyword>
<feature type="domain" description="Rhodopsin" evidence="8">
    <location>
        <begin position="44"/>
        <end position="285"/>
    </location>
</feature>
<feature type="transmembrane region" description="Helical" evidence="7">
    <location>
        <begin position="106"/>
        <end position="132"/>
    </location>
</feature>
<dbReference type="AlphaFoldDB" id="A0AAE0IQ51"/>
<feature type="transmembrane region" description="Helical" evidence="7">
    <location>
        <begin position="59"/>
        <end position="78"/>
    </location>
</feature>
<comment type="subcellular location">
    <subcellularLocation>
        <location evidence="1">Membrane</location>
        <topology evidence="1">Multi-pass membrane protein</topology>
    </subcellularLocation>
</comment>
<dbReference type="PANTHER" id="PTHR33048:SF47">
    <property type="entry name" value="INTEGRAL MEMBRANE PROTEIN-RELATED"/>
    <property type="match status" value="1"/>
</dbReference>
<evidence type="ECO:0000256" key="1">
    <source>
        <dbReference type="ARBA" id="ARBA00004141"/>
    </source>
</evidence>
<reference evidence="9" key="2">
    <citation type="submission" date="2023-06" db="EMBL/GenBank/DDBJ databases">
        <authorList>
            <consortium name="Lawrence Berkeley National Laboratory"/>
            <person name="Haridas S."/>
            <person name="Hensen N."/>
            <person name="Bonometti L."/>
            <person name="Westerberg I."/>
            <person name="Brannstrom I.O."/>
            <person name="Guillou S."/>
            <person name="Cros-Aarteil S."/>
            <person name="Calhoun S."/>
            <person name="Kuo A."/>
            <person name="Mondo S."/>
            <person name="Pangilinan J."/>
            <person name="Riley R."/>
            <person name="Labutti K."/>
            <person name="Andreopoulos B."/>
            <person name="Lipzen A."/>
            <person name="Chen C."/>
            <person name="Yanf M."/>
            <person name="Daum C."/>
            <person name="Ng V."/>
            <person name="Clum A."/>
            <person name="Steindorff A."/>
            <person name="Ohm R."/>
            <person name="Martin F."/>
            <person name="Silar P."/>
            <person name="Natvig D."/>
            <person name="Lalanne C."/>
            <person name="Gautier V."/>
            <person name="Ament-Velasquez S.L."/>
            <person name="Kruys A."/>
            <person name="Hutchinson M.I."/>
            <person name="Powell A.J."/>
            <person name="Barry K."/>
            <person name="Miller A.N."/>
            <person name="Grigoriev I.V."/>
            <person name="Debuchy R."/>
            <person name="Gladieux P."/>
            <person name="Thoren M.H."/>
            <person name="Johannesson H."/>
        </authorList>
    </citation>
    <scope>NUCLEOTIDE SEQUENCE</scope>
    <source>
        <strain evidence="9">CBS 118394</strain>
    </source>
</reference>
<dbReference type="Proteomes" id="UP001283341">
    <property type="component" value="Unassembled WGS sequence"/>
</dbReference>
<evidence type="ECO:0000313" key="10">
    <source>
        <dbReference type="Proteomes" id="UP001283341"/>
    </source>
</evidence>
<feature type="compositionally biased region" description="Low complexity" evidence="6">
    <location>
        <begin position="382"/>
        <end position="395"/>
    </location>
</feature>
<feature type="transmembrane region" description="Helical" evidence="7">
    <location>
        <begin position="144"/>
        <end position="171"/>
    </location>
</feature>
<keyword evidence="3 7" id="KW-1133">Transmembrane helix</keyword>
<evidence type="ECO:0000256" key="7">
    <source>
        <dbReference type="SAM" id="Phobius"/>
    </source>
</evidence>
<keyword evidence="4 7" id="KW-0472">Membrane</keyword>
<evidence type="ECO:0000259" key="8">
    <source>
        <dbReference type="Pfam" id="PF20684"/>
    </source>
</evidence>
<keyword evidence="2 7" id="KW-0812">Transmembrane</keyword>
<name>A0AAE0IQ51_9PEZI</name>
<evidence type="ECO:0000256" key="3">
    <source>
        <dbReference type="ARBA" id="ARBA00022989"/>
    </source>
</evidence>
<proteinExistence type="inferred from homology"/>
<feature type="transmembrane region" description="Helical" evidence="7">
    <location>
        <begin position="219"/>
        <end position="240"/>
    </location>
</feature>
<feature type="region of interest" description="Disordered" evidence="6">
    <location>
        <begin position="295"/>
        <end position="339"/>
    </location>
</feature>
<organism evidence="9 10">
    <name type="scientific">Apodospora peruviana</name>
    <dbReference type="NCBI Taxonomy" id="516989"/>
    <lineage>
        <taxon>Eukaryota</taxon>
        <taxon>Fungi</taxon>
        <taxon>Dikarya</taxon>
        <taxon>Ascomycota</taxon>
        <taxon>Pezizomycotina</taxon>
        <taxon>Sordariomycetes</taxon>
        <taxon>Sordariomycetidae</taxon>
        <taxon>Sordariales</taxon>
        <taxon>Lasiosphaeriaceae</taxon>
        <taxon>Apodospora</taxon>
    </lineage>
</organism>
<protein>
    <recommendedName>
        <fullName evidence="8">Rhodopsin domain-containing protein</fullName>
    </recommendedName>
</protein>
<reference evidence="9" key="1">
    <citation type="journal article" date="2023" name="Mol. Phylogenet. Evol.">
        <title>Genome-scale phylogeny and comparative genomics of the fungal order Sordariales.</title>
        <authorList>
            <person name="Hensen N."/>
            <person name="Bonometti L."/>
            <person name="Westerberg I."/>
            <person name="Brannstrom I.O."/>
            <person name="Guillou S."/>
            <person name="Cros-Aarteil S."/>
            <person name="Calhoun S."/>
            <person name="Haridas S."/>
            <person name="Kuo A."/>
            <person name="Mondo S."/>
            <person name="Pangilinan J."/>
            <person name="Riley R."/>
            <person name="LaButti K."/>
            <person name="Andreopoulos B."/>
            <person name="Lipzen A."/>
            <person name="Chen C."/>
            <person name="Yan M."/>
            <person name="Daum C."/>
            <person name="Ng V."/>
            <person name="Clum A."/>
            <person name="Steindorff A."/>
            <person name="Ohm R.A."/>
            <person name="Martin F."/>
            <person name="Silar P."/>
            <person name="Natvig D.O."/>
            <person name="Lalanne C."/>
            <person name="Gautier V."/>
            <person name="Ament-Velasquez S.L."/>
            <person name="Kruys A."/>
            <person name="Hutchinson M.I."/>
            <person name="Powell A.J."/>
            <person name="Barry K."/>
            <person name="Miller A.N."/>
            <person name="Grigoriev I.V."/>
            <person name="Debuchy R."/>
            <person name="Gladieux P."/>
            <person name="Hiltunen Thoren M."/>
            <person name="Johannesson H."/>
        </authorList>
    </citation>
    <scope>NUCLEOTIDE SEQUENCE</scope>
    <source>
        <strain evidence="9">CBS 118394</strain>
    </source>
</reference>
<feature type="transmembrane region" description="Helical" evidence="7">
    <location>
        <begin position="27"/>
        <end position="47"/>
    </location>
</feature>
<evidence type="ECO:0000313" key="9">
    <source>
        <dbReference type="EMBL" id="KAK3329169.1"/>
    </source>
</evidence>
<evidence type="ECO:0000256" key="2">
    <source>
        <dbReference type="ARBA" id="ARBA00022692"/>
    </source>
</evidence>
<evidence type="ECO:0000256" key="5">
    <source>
        <dbReference type="ARBA" id="ARBA00038359"/>
    </source>
</evidence>
<dbReference type="InterPro" id="IPR052337">
    <property type="entry name" value="SAT4-like"/>
</dbReference>
<sequence>MSDGTTPPPPPMAFPPDLPHDSRVPNIIASGAVCLAISTVFVALRFYTRGFIIRVLGPTDWSILLALIFSAATTVATVEQAVRGSGHHVWDLDPTDMASGIAWARAAWYGILFYLLTLYFSKISILLLYIHLFAFKWARRAGQILLVIVTISHLFMLLTTFTACIPLQSYWDFTIPKQYCHPQSIWWSNTGLHMVTDFLIFLLPMPVVWTIMLPKRQKIMLFGVFGLGFIVCFISILRLLQLIQVENYPNPDFTWSAAELTYLTAVEVNGAIVVACVMTLKPFVVKHLPGLLTSRGTRSSSNGGSPNTMVGGPPTIGSRPSKAPLSPVDSEMMGRGRAGGVGASAWVTSGYMELDDDYGIVVETKDGSSVAMASMVPPPVRSHGSTSSGGSTDISTIKEEARDADEEREGGLQPPSRPRSEPIAATVMVTEKDGIHKMNV</sequence>
<comment type="caution">
    <text evidence="9">The sequence shown here is derived from an EMBL/GenBank/DDBJ whole genome shotgun (WGS) entry which is preliminary data.</text>
</comment>
<dbReference type="PANTHER" id="PTHR33048">
    <property type="entry name" value="PTH11-LIKE INTEGRAL MEMBRANE PROTEIN (AFU_ORTHOLOGUE AFUA_5G11245)"/>
    <property type="match status" value="1"/>
</dbReference>
<accession>A0AAE0IQ51</accession>
<dbReference type="Pfam" id="PF20684">
    <property type="entry name" value="Fung_rhodopsin"/>
    <property type="match status" value="1"/>
</dbReference>
<feature type="compositionally biased region" description="Low complexity" evidence="6">
    <location>
        <begin position="295"/>
        <end position="305"/>
    </location>
</feature>
<comment type="similarity">
    <text evidence="5">Belongs to the SAT4 family.</text>
</comment>
<feature type="transmembrane region" description="Helical" evidence="7">
    <location>
        <begin position="191"/>
        <end position="212"/>
    </location>
</feature>
<feature type="region of interest" description="Disordered" evidence="6">
    <location>
        <begin position="377"/>
        <end position="424"/>
    </location>
</feature>
<gene>
    <name evidence="9" type="ORF">B0H66DRAFT_15054</name>
</gene>
<evidence type="ECO:0000256" key="4">
    <source>
        <dbReference type="ARBA" id="ARBA00023136"/>
    </source>
</evidence>
<dbReference type="GO" id="GO:0016020">
    <property type="term" value="C:membrane"/>
    <property type="evidence" value="ECO:0007669"/>
    <property type="project" value="UniProtKB-SubCell"/>
</dbReference>
<evidence type="ECO:0000256" key="6">
    <source>
        <dbReference type="SAM" id="MobiDB-lite"/>
    </source>
</evidence>
<dbReference type="InterPro" id="IPR049326">
    <property type="entry name" value="Rhodopsin_dom_fungi"/>
</dbReference>
<dbReference type="EMBL" id="JAUEDM010000001">
    <property type="protein sequence ID" value="KAK3329169.1"/>
    <property type="molecule type" value="Genomic_DNA"/>
</dbReference>